<organism evidence="2 3">
    <name type="scientific">Candidatus Nomurabacteria bacterium CG2_30_43_9</name>
    <dbReference type="NCBI Taxonomy" id="1805283"/>
    <lineage>
        <taxon>Bacteria</taxon>
        <taxon>Candidatus Nomuraibacteriota</taxon>
    </lineage>
</organism>
<keyword evidence="1" id="KW-1133">Transmembrane helix</keyword>
<evidence type="ECO:0000313" key="3">
    <source>
        <dbReference type="Proteomes" id="UP000182059"/>
    </source>
</evidence>
<evidence type="ECO:0000256" key="1">
    <source>
        <dbReference type="SAM" id="Phobius"/>
    </source>
</evidence>
<proteinExistence type="predicted"/>
<accession>A0A1J5GDW7</accession>
<dbReference type="Proteomes" id="UP000182059">
    <property type="component" value="Unassembled WGS sequence"/>
</dbReference>
<dbReference type="AlphaFoldDB" id="A0A1J5GDW7"/>
<reference evidence="2 3" key="1">
    <citation type="journal article" date="2016" name="Environ. Microbiol.">
        <title>Genomic resolution of a cold subsurface aquifer community provides metabolic insights for novel microbes adapted to high CO concentrations.</title>
        <authorList>
            <person name="Probst A.J."/>
            <person name="Castelle C.J."/>
            <person name="Singh A."/>
            <person name="Brown C.T."/>
            <person name="Anantharaman K."/>
            <person name="Sharon I."/>
            <person name="Hug L.A."/>
            <person name="Burstein D."/>
            <person name="Emerson J.B."/>
            <person name="Thomas B.C."/>
            <person name="Banfield J.F."/>
        </authorList>
    </citation>
    <scope>NUCLEOTIDE SEQUENCE [LARGE SCALE GENOMIC DNA]</scope>
    <source>
        <strain evidence="2">CG2_30_43_9</strain>
    </source>
</reference>
<keyword evidence="1" id="KW-0472">Membrane</keyword>
<feature type="transmembrane region" description="Helical" evidence="1">
    <location>
        <begin position="42"/>
        <end position="62"/>
    </location>
</feature>
<keyword evidence="1" id="KW-0812">Transmembrane</keyword>
<comment type="caution">
    <text evidence="2">The sequence shown here is derived from an EMBL/GenBank/DDBJ whole genome shotgun (WGS) entry which is preliminary data.</text>
</comment>
<evidence type="ECO:0000313" key="2">
    <source>
        <dbReference type="EMBL" id="OIP66078.1"/>
    </source>
</evidence>
<dbReference type="EMBL" id="MNYX01000024">
    <property type="protein sequence ID" value="OIP66078.1"/>
    <property type="molecule type" value="Genomic_DNA"/>
</dbReference>
<sequence length="77" mass="8576">MSNEVQFDIDTQPRAVVQVKNSRFVQFVMNHSFGIVKDETQASYFLLGFVILAFIFSIISLFGGGESVPQIHIVPAV</sequence>
<protein>
    <submittedName>
        <fullName evidence="2">Uncharacterized protein</fullName>
    </submittedName>
</protein>
<name>A0A1J5GDW7_9BACT</name>
<gene>
    <name evidence="2" type="ORF">AUK15_00925</name>
</gene>